<dbReference type="SUPFAM" id="SSF49899">
    <property type="entry name" value="Concanavalin A-like lectins/glucanases"/>
    <property type="match status" value="1"/>
</dbReference>
<dbReference type="RefSeq" id="WP_002653004.1">
    <property type="nucleotide sequence ID" value="NZ_CH672376.1"/>
</dbReference>
<protein>
    <recommendedName>
        <fullName evidence="8">Planctomycete cytochrome C</fullName>
    </recommendedName>
</protein>
<dbReference type="InterPro" id="IPR013320">
    <property type="entry name" value="ConA-like_dom_sf"/>
</dbReference>
<feature type="domain" description="DUF1553" evidence="4">
    <location>
        <begin position="545"/>
        <end position="778"/>
    </location>
</feature>
<organism evidence="6 7">
    <name type="scientific">Blastopirellula marina DSM 3645</name>
    <dbReference type="NCBI Taxonomy" id="314230"/>
    <lineage>
        <taxon>Bacteria</taxon>
        <taxon>Pseudomonadati</taxon>
        <taxon>Planctomycetota</taxon>
        <taxon>Planctomycetia</taxon>
        <taxon>Pirellulales</taxon>
        <taxon>Pirellulaceae</taxon>
        <taxon>Blastopirellula</taxon>
    </lineage>
</organism>
<dbReference type="Proteomes" id="UP000004358">
    <property type="component" value="Unassembled WGS sequence"/>
</dbReference>
<dbReference type="Pfam" id="PF13385">
    <property type="entry name" value="Laminin_G_3"/>
    <property type="match status" value="1"/>
</dbReference>
<feature type="domain" description="Cytochrome C Planctomycete-type" evidence="5">
    <location>
        <begin position="47"/>
        <end position="103"/>
    </location>
</feature>
<comment type="caution">
    <text evidence="6">The sequence shown here is derived from an EMBL/GenBank/DDBJ whole genome shotgun (WGS) entry which is preliminary data.</text>
</comment>
<feature type="chain" id="PRO_5002665303" description="Planctomycete cytochrome C" evidence="2">
    <location>
        <begin position="25"/>
        <end position="1056"/>
    </location>
</feature>
<dbReference type="Pfam" id="PF07583">
    <property type="entry name" value="PSCyt2"/>
    <property type="match status" value="1"/>
</dbReference>
<evidence type="ECO:0000259" key="3">
    <source>
        <dbReference type="Pfam" id="PF07583"/>
    </source>
</evidence>
<evidence type="ECO:0000256" key="1">
    <source>
        <dbReference type="SAM" id="Coils"/>
    </source>
</evidence>
<dbReference type="HOGENOM" id="CLU_005632_1_0_0"/>
<feature type="domain" description="DUF1549" evidence="3">
    <location>
        <begin position="169"/>
        <end position="373"/>
    </location>
</feature>
<dbReference type="OrthoDB" id="127107at2"/>
<evidence type="ECO:0000259" key="5">
    <source>
        <dbReference type="Pfam" id="PF07635"/>
    </source>
</evidence>
<dbReference type="PANTHER" id="PTHR35889">
    <property type="entry name" value="CYCLOINULO-OLIGOSACCHARIDE FRUCTANOTRANSFERASE-RELATED"/>
    <property type="match status" value="1"/>
</dbReference>
<dbReference type="Gene3D" id="2.60.120.200">
    <property type="match status" value="1"/>
</dbReference>
<evidence type="ECO:0008006" key="8">
    <source>
        <dbReference type="Google" id="ProtNLM"/>
    </source>
</evidence>
<sequence>MNARTLLVAFFCCLTLAVQTPAQADDISKEQAAFFEHDIRPLLIKRCFECHSDESEKGSLRLDSRGALLAGGDSGAAIEPGKPEESLLIEAIHYESFEMPPAGKLPDAEIALLTKWIQMGAPWPGGDDALIRHNAKDKITDEDRHYWAFQPLAKVNPPEQEEARWNDNPIDRFIRQQQIAAGVTPNAKADKLVLLRRVCFDLTGLPPTPEQTERFMQDPTPQAYEKLVDSLIDSPQFGERMATHWLDLVRYGESDGYRQDAYRPHAWRYRDYVIDSFNQDKPYDQFVLEQLAGDEVAPDNPDAIVATGFLRHWIYEYNQRDVRTQWQIILNDITDTTSDVFLGVGMGCAKCHDHKFDPLLQRDYFQLQAFFSPLMPRDDRPAASSQEVAEYQAALAKWEAETSEIRTKIDELEKAPIAGAIKKQTEMFPEDIQEMMNKPVDQRAPFEHQLAEMAYEQVEMEISRRRGNVGDDKKKAEYKKLQAELAKHPKPKSLPTAYSVSDVGPQAPPTYITGKERLGEISPDFLTVLDASPVSIEPSSSSTGRRSELARWITSEDNALASRVIANRLWQWCFHRGLVATPNDFGNLGTPPSHPELLDWMSQEFMDQGRSMKSMIRLLVTSETYQLATTRTAAADKLDLDNRTYWRSQVRRMSAEQVRDAMLAAAGKLDRTTGGPSVSGTTPRRSVYLKVIRNTREPLLDAFDFPERFSSSATRNTTTTPTQSLLLINGAFPLQQAERMASTIRKAGKTNEDRIRAAYLSAFSRNPTTAELEGALNFIQQQLTITREHAAEEKPLAIAKLKKLDKSGVHLKPDAEVSQLSASLQDFTGASFTVESIVQLDSIYSDASVRTIASQWNGGNTQPGWNFGVTSEKSRYTPRNLIMQLVGANSLDQTVYEVIPSGIHFELGRPYYACVQYVRDDSGAAEVHFFVQDLTEATAPLQTAVVKTEIIAGLRNDYPFVIGGRTGTKSCSFDGLVAEVRAVPSALTPDQLLIQQTGEVNEVVGHWKFAQPTGSLASLEGGVDLTSGDSAINSDTAAWVDFCHILLNSNEFLYVP</sequence>
<feature type="signal peptide" evidence="2">
    <location>
        <begin position="1"/>
        <end position="24"/>
    </location>
</feature>
<dbReference type="Pfam" id="PF07635">
    <property type="entry name" value="PSCyt1"/>
    <property type="match status" value="1"/>
</dbReference>
<dbReference type="EMBL" id="AANZ01000028">
    <property type="protein sequence ID" value="EAQ77797.1"/>
    <property type="molecule type" value="Genomic_DNA"/>
</dbReference>
<evidence type="ECO:0000259" key="4">
    <source>
        <dbReference type="Pfam" id="PF07587"/>
    </source>
</evidence>
<dbReference type="AlphaFoldDB" id="A4A0H7"/>
<proteinExistence type="predicted"/>
<dbReference type="STRING" id="314230.DSM3645_25547"/>
<keyword evidence="2" id="KW-0732">Signal</keyword>
<gene>
    <name evidence="6" type="ORF">DSM3645_25547</name>
</gene>
<keyword evidence="1" id="KW-0175">Coiled coil</keyword>
<evidence type="ECO:0000256" key="2">
    <source>
        <dbReference type="SAM" id="SignalP"/>
    </source>
</evidence>
<dbReference type="InterPro" id="IPR022655">
    <property type="entry name" value="DUF1553"/>
</dbReference>
<dbReference type="Pfam" id="PF07587">
    <property type="entry name" value="PSD1"/>
    <property type="match status" value="1"/>
</dbReference>
<evidence type="ECO:0000313" key="6">
    <source>
        <dbReference type="EMBL" id="EAQ77797.1"/>
    </source>
</evidence>
<name>A4A0H7_9BACT</name>
<reference evidence="6 7" key="1">
    <citation type="submission" date="2006-02" db="EMBL/GenBank/DDBJ databases">
        <authorList>
            <person name="Amann R."/>
            <person name="Ferriera S."/>
            <person name="Johnson J."/>
            <person name="Kravitz S."/>
            <person name="Halpern A."/>
            <person name="Remington K."/>
            <person name="Beeson K."/>
            <person name="Tran B."/>
            <person name="Rogers Y.-H."/>
            <person name="Friedman R."/>
            <person name="Venter J.C."/>
        </authorList>
    </citation>
    <scope>NUCLEOTIDE SEQUENCE [LARGE SCALE GENOMIC DNA]</scope>
    <source>
        <strain evidence="6 7">DSM 3645</strain>
    </source>
</reference>
<dbReference type="InterPro" id="IPR011444">
    <property type="entry name" value="DUF1549"/>
</dbReference>
<dbReference type="PANTHER" id="PTHR35889:SF3">
    <property type="entry name" value="F-BOX DOMAIN-CONTAINING PROTEIN"/>
    <property type="match status" value="1"/>
</dbReference>
<dbReference type="InterPro" id="IPR011429">
    <property type="entry name" value="Cyt_c_Planctomycete-type"/>
</dbReference>
<accession>A4A0H7</accession>
<feature type="coiled-coil region" evidence="1">
    <location>
        <begin position="388"/>
        <end position="415"/>
    </location>
</feature>
<dbReference type="eggNOG" id="COG2010">
    <property type="taxonomic scope" value="Bacteria"/>
</dbReference>
<evidence type="ECO:0000313" key="7">
    <source>
        <dbReference type="Proteomes" id="UP000004358"/>
    </source>
</evidence>